<dbReference type="Gene3D" id="2.60.120.200">
    <property type="match status" value="1"/>
</dbReference>
<feature type="compositionally biased region" description="Low complexity" evidence="3">
    <location>
        <begin position="201"/>
        <end position="218"/>
    </location>
</feature>
<dbReference type="GO" id="GO:0030198">
    <property type="term" value="P:extracellular matrix organization"/>
    <property type="evidence" value="ECO:0007669"/>
    <property type="project" value="TreeGrafter"/>
</dbReference>
<dbReference type="SUPFAM" id="SSF49899">
    <property type="entry name" value="Concanavalin A-like lectins/glucanases"/>
    <property type="match status" value="1"/>
</dbReference>
<keyword evidence="1" id="KW-0732">Signal</keyword>
<protein>
    <submittedName>
        <fullName evidence="5">Collagen alpha-1 chain</fullName>
    </submittedName>
</protein>
<feature type="region of interest" description="Disordered" evidence="3">
    <location>
        <begin position="262"/>
        <end position="329"/>
    </location>
</feature>
<keyword evidence="5" id="KW-0176">Collagen</keyword>
<feature type="domain" description="Thrombospondin-like N-terminal" evidence="4">
    <location>
        <begin position="5"/>
        <end position="138"/>
    </location>
</feature>
<dbReference type="PANTHER" id="PTHR24023:SF1112">
    <property type="entry name" value="COL_CUTICLE_N DOMAIN-CONTAINING PROTEIN-RELATED"/>
    <property type="match status" value="1"/>
</dbReference>
<organism evidence="5 6">
    <name type="scientific">Limosa lapponica baueri</name>
    <dbReference type="NCBI Taxonomy" id="1758121"/>
    <lineage>
        <taxon>Eukaryota</taxon>
        <taxon>Metazoa</taxon>
        <taxon>Chordata</taxon>
        <taxon>Craniata</taxon>
        <taxon>Vertebrata</taxon>
        <taxon>Euteleostomi</taxon>
        <taxon>Archelosauria</taxon>
        <taxon>Archosauria</taxon>
        <taxon>Dinosauria</taxon>
        <taxon>Saurischia</taxon>
        <taxon>Theropoda</taxon>
        <taxon>Coelurosauria</taxon>
        <taxon>Aves</taxon>
        <taxon>Neognathae</taxon>
        <taxon>Neoaves</taxon>
        <taxon>Charadriiformes</taxon>
        <taxon>Scolopacidae</taxon>
        <taxon>Limosa</taxon>
    </lineage>
</organism>
<dbReference type="InterPro" id="IPR048287">
    <property type="entry name" value="TSPN-like_N"/>
</dbReference>
<dbReference type="InterPro" id="IPR008160">
    <property type="entry name" value="Collagen"/>
</dbReference>
<gene>
    <name evidence="5" type="ORF">llap_8154</name>
</gene>
<dbReference type="Proteomes" id="UP000233556">
    <property type="component" value="Unassembled WGS sequence"/>
</dbReference>
<evidence type="ECO:0000313" key="6">
    <source>
        <dbReference type="Proteomes" id="UP000233556"/>
    </source>
</evidence>
<dbReference type="OrthoDB" id="10256829at2759"/>
<dbReference type="GO" id="GO:0005581">
    <property type="term" value="C:collagen trimer"/>
    <property type="evidence" value="ECO:0007669"/>
    <property type="project" value="UniProtKB-KW"/>
</dbReference>
<feature type="region of interest" description="Disordered" evidence="3">
    <location>
        <begin position="158"/>
        <end position="228"/>
    </location>
</feature>
<dbReference type="SMART" id="SM00210">
    <property type="entry name" value="TSPN"/>
    <property type="match status" value="1"/>
</dbReference>
<dbReference type="InterPro" id="IPR013320">
    <property type="entry name" value="ConA-like_dom_sf"/>
</dbReference>
<dbReference type="PANTHER" id="PTHR24023">
    <property type="entry name" value="COLLAGEN ALPHA"/>
    <property type="match status" value="1"/>
</dbReference>
<proteinExistence type="predicted"/>
<keyword evidence="6" id="KW-1185">Reference proteome</keyword>
<evidence type="ECO:0000313" key="5">
    <source>
        <dbReference type="EMBL" id="PKU41544.1"/>
    </source>
</evidence>
<dbReference type="Pfam" id="PF01391">
    <property type="entry name" value="Collagen"/>
    <property type="match status" value="2"/>
</dbReference>
<dbReference type="GO" id="GO:0005615">
    <property type="term" value="C:extracellular space"/>
    <property type="evidence" value="ECO:0007669"/>
    <property type="project" value="TreeGrafter"/>
</dbReference>
<keyword evidence="2" id="KW-0677">Repeat</keyword>
<evidence type="ECO:0000256" key="2">
    <source>
        <dbReference type="ARBA" id="ARBA00022737"/>
    </source>
</evidence>
<evidence type="ECO:0000259" key="4">
    <source>
        <dbReference type="SMART" id="SM00210"/>
    </source>
</evidence>
<accession>A0A2I0U637</accession>
<evidence type="ECO:0000256" key="1">
    <source>
        <dbReference type="ARBA" id="ARBA00022729"/>
    </source>
</evidence>
<dbReference type="InterPro" id="IPR050149">
    <property type="entry name" value="Collagen_superfamily"/>
</dbReference>
<dbReference type="GO" id="GO:0030020">
    <property type="term" value="F:extracellular matrix structural constituent conferring tensile strength"/>
    <property type="evidence" value="ECO:0007669"/>
    <property type="project" value="TreeGrafter"/>
</dbReference>
<evidence type="ECO:0000256" key="3">
    <source>
        <dbReference type="SAM" id="MobiDB-lite"/>
    </source>
</evidence>
<sequence length="357" mass="38043">MCSSSLRHREQRVGLFSRHLLRKRNSLNASPGFSISVLLDGTKKVVEYMTKSAQGNILHYTFKSREVYPLFDRQWHKLGISVQSGIISLYLDCNLIERKQTDEKFTIDLQGRTLIASRAADDKPVDIELHHITVYCNPKLATEDTCCEISADLGEAGLPGVGGLPGQKGDKGEKGDQGIPGDKGPQGERGKPGPSGEKGDVGPVGPPGDRGYPGSPGHQGPPGSPGPPGFLISYPLFLVPFGNEERMAQFVSQLKLPAAMLASQAHGKPGPPGKDGLPGPPGKDGLPGPPGERGIQGYRGQKGERGEPGIGLPGNPGPPGPAAVYDVEPQRDENKIYVGLSRESRSARFRIELTLSV</sequence>
<dbReference type="GO" id="GO:0031012">
    <property type="term" value="C:extracellular matrix"/>
    <property type="evidence" value="ECO:0007669"/>
    <property type="project" value="TreeGrafter"/>
</dbReference>
<reference evidence="6" key="2">
    <citation type="submission" date="2017-12" db="EMBL/GenBank/DDBJ databases">
        <title>Genome sequence of the Bar-tailed Godwit (Limosa lapponica baueri).</title>
        <authorList>
            <person name="Lima N.C.B."/>
            <person name="Parody-Merino A.M."/>
            <person name="Battley P.F."/>
            <person name="Fidler A.E."/>
            <person name="Prosdocimi F."/>
        </authorList>
    </citation>
    <scope>NUCLEOTIDE SEQUENCE [LARGE SCALE GENOMIC DNA]</scope>
</reference>
<dbReference type="EMBL" id="KZ506104">
    <property type="protein sequence ID" value="PKU41544.1"/>
    <property type="molecule type" value="Genomic_DNA"/>
</dbReference>
<reference evidence="6" key="1">
    <citation type="submission" date="2017-11" db="EMBL/GenBank/DDBJ databases">
        <authorList>
            <person name="Lima N.C."/>
            <person name="Parody-Merino A.M."/>
            <person name="Battley P.F."/>
            <person name="Fidler A.E."/>
            <person name="Prosdocimi F."/>
        </authorList>
    </citation>
    <scope>NUCLEOTIDE SEQUENCE [LARGE SCALE GENOMIC DNA]</scope>
</reference>
<name>A0A2I0U637_LIMLA</name>
<dbReference type="AlphaFoldDB" id="A0A2I0U637"/>